<evidence type="ECO:0000313" key="2">
    <source>
        <dbReference type="Proteomes" id="UP000245626"/>
    </source>
</evidence>
<accession>A0ACD0NP14</accession>
<gene>
    <name evidence="1" type="ORF">IE53DRAFT_382058</name>
</gene>
<reference evidence="1 2" key="1">
    <citation type="journal article" date="2018" name="Mol. Biol. Evol.">
        <title>Broad Genomic Sampling Reveals a Smut Pathogenic Ancestry of the Fungal Clade Ustilaginomycotina.</title>
        <authorList>
            <person name="Kijpornyongpan T."/>
            <person name="Mondo S.J."/>
            <person name="Barry K."/>
            <person name="Sandor L."/>
            <person name="Lee J."/>
            <person name="Lipzen A."/>
            <person name="Pangilinan J."/>
            <person name="LaButti K."/>
            <person name="Hainaut M."/>
            <person name="Henrissat B."/>
            <person name="Grigoriev I.V."/>
            <person name="Spatafora J.W."/>
            <person name="Aime M.C."/>
        </authorList>
    </citation>
    <scope>NUCLEOTIDE SEQUENCE [LARGE SCALE GENOMIC DNA]</scope>
    <source>
        <strain evidence="1 2">SA 807</strain>
    </source>
</reference>
<protein>
    <submittedName>
        <fullName evidence="1">TPR-like protein</fullName>
    </submittedName>
</protein>
<keyword evidence="2" id="KW-1185">Reference proteome</keyword>
<name>A0ACD0NP14_9BASI</name>
<sequence length="1398" mass="150753">MAPKRSLDLPVAQNESITVDLDPLPPPDDLQVFIEALIDESAPSNYWTRLATQCWIHDRKQEAIQISTKGVQLLSSSHRPAHAIPLLNLLSAFSFTRANASPKQILHDAKYQNLSSSSDGSPNQPKQFHHLEAISHINRAQPLDPNHPLNLLTKAIYATSTGDNDAAFKLFESLLSIQPSNSLAMLGKACILLRRRQYAPALRLYQDVLRISVAIQARADAGEPCYGWKGPDPRVGIGLCLWGLGHHQPARKAWQRAVALNPNNAAPHLLLGLSAINASKQTSTLPPGSFGAQVERSEDEARALAYSEGLASLQSAWNLDKRNAMTAVALCEHFVAKAGRPEYTGSKEAEAAAMAVYANALKLGEHAIQYADSRAAVVHAWLCYARAAHLASLLPSNPSAPELRLQAQRYYTRAIEDLSRSNSAAAGAGAGGSAAGQQLAPGLALAVLGLAQCQVANRDPLAAMNTLDSITSKPASASSTLELCLLAASLRAKSHPGATAAEKLADAEKARIMLDRALRLVEAASIEAYGVSESESEEMPPNSADNGAVALNGKSRKDPFEAVSGPVAKAQEALRREELSLSSLEAIASLAQDPQTHVEFAALLQTHDLTRATAAYAEALRLAIKGGDGGGGGGEDLLIANIQNNLGAILTLRAIEYPEKAFTTELQKEERAWLHHRGISRLESALVTASSGGKSNAHANGNGNGVASGSVVLPLEVQRSLDAVKLIASYNLGRANEAIGNHDRAKEAYESLLKGHPEYVDAKVRLAILAASDVGGGSSWKGATELKRQRELANSYFKEALASDAANLDTRAAYTCFLAGEMAGNPTASWGAIKEMAAQLFAGGGADKGKSAAFGSVQAAKAAADEGRKDPHTLASLGWAYYQLAIHTRAGPNARAERSKGMMRAADLMDKALIADPRCAFAAQGLAILCAEDALGEISGGGGQGGVASAEERRKRGADQAIALLSKIREVREDASVHVCMGHALMIKEEFERALKAYELGLSLSSSKRSSSDSNNNKSSSSIRQYLARAEYAIGMKKKSHSNLESSIEHLKGAIETIRGERVKVDGGGGGVEVEPIEVKQILYNLAVTCQKALQMLLETDKGRRTSSELERATERVQEMQPMLKGALLEEARKGGLSYITSEVVEQRWLYAESSLLRQAPRQVEEQKRFEEEEERRKEALARSLEEKEERLREERRRKEEENLAAVKALEEKRRLAAIEARGVDYGRDATPEREGGGGGKRASRKEGGGGRKKKSSSRDDGIIESDEEDDLFGGGGGGEEYGGSDIVDDESDGGGEESGEGEERRKRRKKERLERRERKLKAKEEKKKKKSRGDGEAATKSQRKIKRRRIRASEEEEEEEEEEGGGGGEEEGKRRKKQRITNDIIDSDEEALLLEED</sequence>
<dbReference type="Proteomes" id="UP000245626">
    <property type="component" value="Unassembled WGS sequence"/>
</dbReference>
<dbReference type="EMBL" id="KZ820408">
    <property type="protein sequence ID" value="PWN47527.1"/>
    <property type="molecule type" value="Genomic_DNA"/>
</dbReference>
<organism evidence="1 2">
    <name type="scientific">Violaceomyces palustris</name>
    <dbReference type="NCBI Taxonomy" id="1673888"/>
    <lineage>
        <taxon>Eukaryota</taxon>
        <taxon>Fungi</taxon>
        <taxon>Dikarya</taxon>
        <taxon>Basidiomycota</taxon>
        <taxon>Ustilaginomycotina</taxon>
        <taxon>Ustilaginomycetes</taxon>
        <taxon>Violaceomycetales</taxon>
        <taxon>Violaceomycetaceae</taxon>
        <taxon>Violaceomyces</taxon>
    </lineage>
</organism>
<proteinExistence type="predicted"/>
<evidence type="ECO:0000313" key="1">
    <source>
        <dbReference type="EMBL" id="PWN47527.1"/>
    </source>
</evidence>